<proteinExistence type="predicted"/>
<reference evidence="3" key="1">
    <citation type="submission" date="2020-05" db="EMBL/GenBank/DDBJ databases">
        <authorList>
            <person name="Chiriac C."/>
            <person name="Salcher M."/>
            <person name="Ghai R."/>
            <person name="Kavagutti S V."/>
        </authorList>
    </citation>
    <scope>NUCLEOTIDE SEQUENCE</scope>
</reference>
<name>A0A6J5SKS6_9CAUD</name>
<dbReference type="EMBL" id="LR798405">
    <property type="protein sequence ID" value="CAB5230003.1"/>
    <property type="molecule type" value="Genomic_DNA"/>
</dbReference>
<dbReference type="EMBL" id="LR797066">
    <property type="protein sequence ID" value="CAB4184575.1"/>
    <property type="molecule type" value="Genomic_DNA"/>
</dbReference>
<accession>A0A6J5SKS6</accession>
<evidence type="ECO:0000313" key="2">
    <source>
        <dbReference type="EMBL" id="CAB4204138.1"/>
    </source>
</evidence>
<protein>
    <submittedName>
        <fullName evidence="3">Uncharacterized protein</fullName>
    </submittedName>
</protein>
<sequence>MKNKDSKIYHAIFDTRKEAMAFLSKTKRKIVAAGLEEKFYVKASIEVISWRFSISEKCTYELMYQIKYNNK</sequence>
<dbReference type="EMBL" id="LR797430">
    <property type="protein sequence ID" value="CAB4215523.1"/>
    <property type="molecule type" value="Genomic_DNA"/>
</dbReference>
<organism evidence="3">
    <name type="scientific">uncultured Caudovirales phage</name>
    <dbReference type="NCBI Taxonomy" id="2100421"/>
    <lineage>
        <taxon>Viruses</taxon>
        <taxon>Duplodnaviria</taxon>
        <taxon>Heunggongvirae</taxon>
        <taxon>Uroviricota</taxon>
        <taxon>Caudoviricetes</taxon>
        <taxon>Peduoviridae</taxon>
        <taxon>Maltschvirus</taxon>
        <taxon>Maltschvirus maltsch</taxon>
    </lineage>
</organism>
<evidence type="ECO:0000313" key="4">
    <source>
        <dbReference type="EMBL" id="CAB5230003.1"/>
    </source>
</evidence>
<evidence type="ECO:0000313" key="3">
    <source>
        <dbReference type="EMBL" id="CAB4215523.1"/>
    </source>
</evidence>
<dbReference type="EMBL" id="LR797343">
    <property type="protein sequence ID" value="CAB4204138.1"/>
    <property type="molecule type" value="Genomic_DNA"/>
</dbReference>
<evidence type="ECO:0000313" key="1">
    <source>
        <dbReference type="EMBL" id="CAB4184575.1"/>
    </source>
</evidence>
<gene>
    <name evidence="1" type="ORF">UFOVP1116_16</name>
    <name evidence="2" type="ORF">UFOVP1391_36</name>
    <name evidence="3" type="ORF">UFOVP1480_23</name>
    <name evidence="4" type="ORF">UFOVP1568_29</name>
</gene>